<evidence type="ECO:0000256" key="1">
    <source>
        <dbReference type="ARBA" id="ARBA00022741"/>
    </source>
</evidence>
<dbReference type="GO" id="GO:0005524">
    <property type="term" value="F:ATP binding"/>
    <property type="evidence" value="ECO:0007669"/>
    <property type="project" value="UniProtKB-KW"/>
</dbReference>
<dbReference type="InterPro" id="IPR003593">
    <property type="entry name" value="AAA+_ATPase"/>
</dbReference>
<dbReference type="InterPro" id="IPR027417">
    <property type="entry name" value="P-loop_NTPase"/>
</dbReference>
<dbReference type="Pfam" id="PF02954">
    <property type="entry name" value="HTH_8"/>
    <property type="match status" value="1"/>
</dbReference>
<dbReference type="InterPro" id="IPR025943">
    <property type="entry name" value="Sigma_54_int_dom_ATP-bd_2"/>
</dbReference>
<dbReference type="SMART" id="SM00448">
    <property type="entry name" value="REC"/>
    <property type="match status" value="1"/>
</dbReference>
<dbReference type="InterPro" id="IPR025662">
    <property type="entry name" value="Sigma_54_int_dom_ATP-bd_1"/>
</dbReference>
<dbReference type="Pfam" id="PF25601">
    <property type="entry name" value="AAA_lid_14"/>
    <property type="match status" value="1"/>
</dbReference>
<proteinExistence type="predicted"/>
<keyword evidence="5" id="KW-0010">Activator</keyword>
<dbReference type="PROSITE" id="PS00675">
    <property type="entry name" value="SIGMA54_INTERACT_1"/>
    <property type="match status" value="1"/>
</dbReference>
<keyword evidence="3" id="KW-0805">Transcription regulation</keyword>
<evidence type="ECO:0000256" key="3">
    <source>
        <dbReference type="ARBA" id="ARBA00023015"/>
    </source>
</evidence>
<dbReference type="InterPro" id="IPR011006">
    <property type="entry name" value="CheY-like_superfamily"/>
</dbReference>
<accession>A0A7C4AR07</accession>
<dbReference type="SUPFAM" id="SSF52172">
    <property type="entry name" value="CheY-like"/>
    <property type="match status" value="1"/>
</dbReference>
<keyword evidence="4" id="KW-0238">DNA-binding</keyword>
<dbReference type="PROSITE" id="PS50045">
    <property type="entry name" value="SIGMA54_INTERACT_4"/>
    <property type="match status" value="1"/>
</dbReference>
<protein>
    <submittedName>
        <fullName evidence="10">Sigma-54-dependent Fis family transcriptional regulator</fullName>
    </submittedName>
</protein>
<evidence type="ECO:0000259" key="8">
    <source>
        <dbReference type="PROSITE" id="PS50045"/>
    </source>
</evidence>
<evidence type="ECO:0000256" key="4">
    <source>
        <dbReference type="ARBA" id="ARBA00023125"/>
    </source>
</evidence>
<name>A0A7C4AR07_9BACT</name>
<dbReference type="InterPro" id="IPR009057">
    <property type="entry name" value="Homeodomain-like_sf"/>
</dbReference>
<dbReference type="SUPFAM" id="SSF46689">
    <property type="entry name" value="Homeodomain-like"/>
    <property type="match status" value="1"/>
</dbReference>
<dbReference type="SUPFAM" id="SSF52540">
    <property type="entry name" value="P-loop containing nucleoside triphosphate hydrolases"/>
    <property type="match status" value="1"/>
</dbReference>
<dbReference type="Gene3D" id="3.40.50.2300">
    <property type="match status" value="1"/>
</dbReference>
<dbReference type="PROSITE" id="PS50110">
    <property type="entry name" value="RESPONSE_REGULATORY"/>
    <property type="match status" value="1"/>
</dbReference>
<dbReference type="SMART" id="SM00382">
    <property type="entry name" value="AAA"/>
    <property type="match status" value="1"/>
</dbReference>
<dbReference type="Pfam" id="PF00158">
    <property type="entry name" value="Sigma54_activat"/>
    <property type="match status" value="1"/>
</dbReference>
<keyword evidence="7" id="KW-0597">Phosphoprotein</keyword>
<evidence type="ECO:0000256" key="5">
    <source>
        <dbReference type="ARBA" id="ARBA00023159"/>
    </source>
</evidence>
<dbReference type="AlphaFoldDB" id="A0A7C4AR07"/>
<dbReference type="PRINTS" id="PR01590">
    <property type="entry name" value="HTHFIS"/>
</dbReference>
<dbReference type="InterPro" id="IPR002197">
    <property type="entry name" value="HTH_Fis"/>
</dbReference>
<dbReference type="Gene3D" id="1.10.8.60">
    <property type="match status" value="1"/>
</dbReference>
<dbReference type="GO" id="GO:0006355">
    <property type="term" value="P:regulation of DNA-templated transcription"/>
    <property type="evidence" value="ECO:0007669"/>
    <property type="project" value="InterPro"/>
</dbReference>
<evidence type="ECO:0000256" key="2">
    <source>
        <dbReference type="ARBA" id="ARBA00022840"/>
    </source>
</evidence>
<dbReference type="Pfam" id="PF00072">
    <property type="entry name" value="Response_reg"/>
    <property type="match status" value="1"/>
</dbReference>
<dbReference type="CDD" id="cd00156">
    <property type="entry name" value="REC"/>
    <property type="match status" value="1"/>
</dbReference>
<dbReference type="InterPro" id="IPR058031">
    <property type="entry name" value="AAA_lid_NorR"/>
</dbReference>
<evidence type="ECO:0000256" key="7">
    <source>
        <dbReference type="PROSITE-ProRule" id="PRU00169"/>
    </source>
</evidence>
<keyword evidence="6" id="KW-0804">Transcription</keyword>
<feature type="domain" description="Sigma-54 factor interaction" evidence="8">
    <location>
        <begin position="146"/>
        <end position="375"/>
    </location>
</feature>
<dbReference type="InterPro" id="IPR001789">
    <property type="entry name" value="Sig_transdc_resp-reg_receiver"/>
</dbReference>
<dbReference type="InterPro" id="IPR002078">
    <property type="entry name" value="Sigma_54_int"/>
</dbReference>
<dbReference type="FunFam" id="1.10.8.60:FF:000014">
    <property type="entry name" value="DNA-binding transcriptional regulator NtrC"/>
    <property type="match status" value="1"/>
</dbReference>
<dbReference type="Gene3D" id="3.40.50.300">
    <property type="entry name" value="P-loop containing nucleotide triphosphate hydrolases"/>
    <property type="match status" value="1"/>
</dbReference>
<organism evidence="10">
    <name type="scientific">Desulfomonile tiedjei</name>
    <dbReference type="NCBI Taxonomy" id="2358"/>
    <lineage>
        <taxon>Bacteria</taxon>
        <taxon>Pseudomonadati</taxon>
        <taxon>Thermodesulfobacteriota</taxon>
        <taxon>Desulfomonilia</taxon>
        <taxon>Desulfomonilales</taxon>
        <taxon>Desulfomonilaceae</taxon>
        <taxon>Desulfomonile</taxon>
    </lineage>
</organism>
<dbReference type="PANTHER" id="PTHR32071:SF117">
    <property type="entry name" value="PTS-DEPENDENT DIHYDROXYACETONE KINASE OPERON REGULATORY PROTEIN-RELATED"/>
    <property type="match status" value="1"/>
</dbReference>
<dbReference type="FunFam" id="3.40.50.300:FF:000006">
    <property type="entry name" value="DNA-binding transcriptional regulator NtrC"/>
    <property type="match status" value="1"/>
</dbReference>
<gene>
    <name evidence="10" type="ORF">ENV54_03915</name>
</gene>
<evidence type="ECO:0000259" key="9">
    <source>
        <dbReference type="PROSITE" id="PS50110"/>
    </source>
</evidence>
<dbReference type="GO" id="GO:0000160">
    <property type="term" value="P:phosphorelay signal transduction system"/>
    <property type="evidence" value="ECO:0007669"/>
    <property type="project" value="InterPro"/>
</dbReference>
<dbReference type="PANTHER" id="PTHR32071">
    <property type="entry name" value="TRANSCRIPTIONAL REGULATORY PROTEIN"/>
    <property type="match status" value="1"/>
</dbReference>
<dbReference type="GO" id="GO:0043565">
    <property type="term" value="F:sequence-specific DNA binding"/>
    <property type="evidence" value="ECO:0007669"/>
    <property type="project" value="InterPro"/>
</dbReference>
<keyword evidence="1" id="KW-0547">Nucleotide-binding</keyword>
<evidence type="ECO:0000313" key="10">
    <source>
        <dbReference type="EMBL" id="HGH60428.1"/>
    </source>
</evidence>
<dbReference type="CDD" id="cd00009">
    <property type="entry name" value="AAA"/>
    <property type="match status" value="1"/>
</dbReference>
<dbReference type="PROSITE" id="PS00676">
    <property type="entry name" value="SIGMA54_INTERACT_2"/>
    <property type="match status" value="1"/>
</dbReference>
<feature type="modified residue" description="4-aspartylphosphate" evidence="7">
    <location>
        <position position="56"/>
    </location>
</feature>
<reference evidence="10" key="1">
    <citation type="journal article" date="2020" name="mSystems">
        <title>Genome- and Community-Level Interaction Insights into Carbon Utilization and Element Cycling Functions of Hydrothermarchaeota in Hydrothermal Sediment.</title>
        <authorList>
            <person name="Zhou Z."/>
            <person name="Liu Y."/>
            <person name="Xu W."/>
            <person name="Pan J."/>
            <person name="Luo Z.H."/>
            <person name="Li M."/>
        </authorList>
    </citation>
    <scope>NUCLEOTIDE SEQUENCE [LARGE SCALE GENOMIC DNA]</scope>
    <source>
        <strain evidence="10">SpSt-769</strain>
    </source>
</reference>
<sequence length="466" mass="52771">MNDYKAKILVVDDEPSQRKMLKANLSLDGYQVFEAEDGADAIARVSEEFFDLILMDNRMTHVDGIEALKEIKKISPGIPVIIITAFASVETAIQALQAGAHDYLTKPLEIDELRIKVQQTLEFWRLKEDNILQRRRIENLFDASRIVGRSERMKHILETVAMVAPTEASVLILGESGTGKELIANALHQGSNRADKRFIKVNCAALPETLLESELFGHEKGAFTGAVGRRPGRFELADGGTIFLDEIGEMTPATQAKLLRVLQEREFEPLGSTRTVKVNIRIIAASNRILKNEVMKGTFRGDLFYRLNVVSIELPPLRERREDIPLLIEHFLRIYNEKNNRNLKGFHPRALDALMRYSWPGNIRELENVVERSVILTSDEYVPFSELPEAIRGATEDTLMAEARQGIRPGMTIREMERELIIKTLEDNDGNRTRTSRVLGITRRTLQLKLKEYGIDQPGTDSAQEP</sequence>
<evidence type="ECO:0000256" key="6">
    <source>
        <dbReference type="ARBA" id="ARBA00023163"/>
    </source>
</evidence>
<dbReference type="InterPro" id="IPR025944">
    <property type="entry name" value="Sigma_54_int_dom_CS"/>
</dbReference>
<dbReference type="Gene3D" id="1.10.10.60">
    <property type="entry name" value="Homeodomain-like"/>
    <property type="match status" value="1"/>
</dbReference>
<dbReference type="PROSITE" id="PS00688">
    <property type="entry name" value="SIGMA54_INTERACT_3"/>
    <property type="match status" value="1"/>
</dbReference>
<keyword evidence="2" id="KW-0067">ATP-binding</keyword>
<comment type="caution">
    <text evidence="10">The sequence shown here is derived from an EMBL/GenBank/DDBJ whole genome shotgun (WGS) entry which is preliminary data.</text>
</comment>
<feature type="domain" description="Response regulatory" evidence="9">
    <location>
        <begin position="7"/>
        <end position="121"/>
    </location>
</feature>
<dbReference type="EMBL" id="DTGT01000121">
    <property type="protein sequence ID" value="HGH60428.1"/>
    <property type="molecule type" value="Genomic_DNA"/>
</dbReference>